<name>A0A0E9S0K4_ANGAN</name>
<proteinExistence type="predicted"/>
<dbReference type="AlphaFoldDB" id="A0A0E9S0K4"/>
<reference evidence="1" key="1">
    <citation type="submission" date="2014-11" db="EMBL/GenBank/DDBJ databases">
        <authorList>
            <person name="Amaro Gonzalez C."/>
        </authorList>
    </citation>
    <scope>NUCLEOTIDE SEQUENCE</scope>
</reference>
<dbReference type="EMBL" id="GBXM01073776">
    <property type="protein sequence ID" value="JAH34801.1"/>
    <property type="molecule type" value="Transcribed_RNA"/>
</dbReference>
<organism evidence="1">
    <name type="scientific">Anguilla anguilla</name>
    <name type="common">European freshwater eel</name>
    <name type="synonym">Muraena anguilla</name>
    <dbReference type="NCBI Taxonomy" id="7936"/>
    <lineage>
        <taxon>Eukaryota</taxon>
        <taxon>Metazoa</taxon>
        <taxon>Chordata</taxon>
        <taxon>Craniata</taxon>
        <taxon>Vertebrata</taxon>
        <taxon>Euteleostomi</taxon>
        <taxon>Actinopterygii</taxon>
        <taxon>Neopterygii</taxon>
        <taxon>Teleostei</taxon>
        <taxon>Anguilliformes</taxon>
        <taxon>Anguillidae</taxon>
        <taxon>Anguilla</taxon>
    </lineage>
</organism>
<protein>
    <submittedName>
        <fullName evidence="1">Uncharacterized protein</fullName>
    </submittedName>
</protein>
<sequence length="35" mass="4027">MYNVWLTRLSQLFYVLCNAKLALSRSSSRCTLSNS</sequence>
<reference evidence="1" key="2">
    <citation type="journal article" date="2015" name="Fish Shellfish Immunol.">
        <title>Early steps in the European eel (Anguilla anguilla)-Vibrio vulnificus interaction in the gills: Role of the RtxA13 toxin.</title>
        <authorList>
            <person name="Callol A."/>
            <person name="Pajuelo D."/>
            <person name="Ebbesson L."/>
            <person name="Teles M."/>
            <person name="MacKenzie S."/>
            <person name="Amaro C."/>
        </authorList>
    </citation>
    <scope>NUCLEOTIDE SEQUENCE</scope>
</reference>
<evidence type="ECO:0000313" key="1">
    <source>
        <dbReference type="EMBL" id="JAH34801.1"/>
    </source>
</evidence>
<accession>A0A0E9S0K4</accession>